<feature type="region of interest" description="Disordered" evidence="1">
    <location>
        <begin position="136"/>
        <end position="163"/>
    </location>
</feature>
<evidence type="ECO:0000256" key="1">
    <source>
        <dbReference type="SAM" id="MobiDB-lite"/>
    </source>
</evidence>
<gene>
    <name evidence="2" type="ORF">E1294_34045</name>
</gene>
<sequence length="200" mass="21309">MAPGLAAVRPPMLVVYADGRAVADAAHELRLPPAEVKTLVEALNRDLAGQPATASPRAGSPRIYDAPTTVLGVDSGSGMREVHVPSLEHAASSYNAALVTARDRLARLADRVTAQGGKYSTDRVRLSTEQVTVPVRPAKPLPSGVPLPPETQARSGSKDHKGNKAHTIAQLIPGDGSWHVYRMSTGEHIALSWRYLLPHE</sequence>
<organism evidence="2 3">
    <name type="scientific">Nonomuraea diastatica</name>
    <dbReference type="NCBI Taxonomy" id="1848329"/>
    <lineage>
        <taxon>Bacteria</taxon>
        <taxon>Bacillati</taxon>
        <taxon>Actinomycetota</taxon>
        <taxon>Actinomycetes</taxon>
        <taxon>Streptosporangiales</taxon>
        <taxon>Streptosporangiaceae</taxon>
        <taxon>Nonomuraea</taxon>
    </lineage>
</organism>
<accession>A0A4R4WA12</accession>
<proteinExistence type="predicted"/>
<dbReference type="Proteomes" id="UP000294543">
    <property type="component" value="Unassembled WGS sequence"/>
</dbReference>
<dbReference type="EMBL" id="SMKP01000122">
    <property type="protein sequence ID" value="TDD15608.1"/>
    <property type="molecule type" value="Genomic_DNA"/>
</dbReference>
<name>A0A4R4WA12_9ACTN</name>
<protein>
    <submittedName>
        <fullName evidence="2">Uncharacterized protein</fullName>
    </submittedName>
</protein>
<reference evidence="2 3" key="1">
    <citation type="submission" date="2019-03" db="EMBL/GenBank/DDBJ databases">
        <title>Draft genome sequences of novel Actinobacteria.</title>
        <authorList>
            <person name="Sahin N."/>
            <person name="Ay H."/>
            <person name="Saygin H."/>
        </authorList>
    </citation>
    <scope>NUCLEOTIDE SEQUENCE [LARGE SCALE GENOMIC DNA]</scope>
    <source>
        <strain evidence="2 3">KC712</strain>
    </source>
</reference>
<evidence type="ECO:0000313" key="2">
    <source>
        <dbReference type="EMBL" id="TDD15608.1"/>
    </source>
</evidence>
<keyword evidence="3" id="KW-1185">Reference proteome</keyword>
<evidence type="ECO:0000313" key="3">
    <source>
        <dbReference type="Proteomes" id="UP000294543"/>
    </source>
</evidence>
<dbReference type="AlphaFoldDB" id="A0A4R4WA12"/>
<comment type="caution">
    <text evidence="2">The sequence shown here is derived from an EMBL/GenBank/DDBJ whole genome shotgun (WGS) entry which is preliminary data.</text>
</comment>
<dbReference type="RefSeq" id="WP_132515082.1">
    <property type="nucleotide sequence ID" value="NZ_SMKP01000122.1"/>
</dbReference>
<feature type="compositionally biased region" description="Pro residues" evidence="1">
    <location>
        <begin position="137"/>
        <end position="149"/>
    </location>
</feature>
<dbReference type="OrthoDB" id="3385666at2"/>